<dbReference type="STRING" id="386301.SAMN05216282_1376"/>
<keyword evidence="4" id="KW-1185">Reference proteome</keyword>
<dbReference type="RefSeq" id="WP_092325343.1">
    <property type="nucleotide sequence ID" value="NZ_FNFU01000037.1"/>
</dbReference>
<dbReference type="OrthoDB" id="5187212at2"/>
<name>A0A1G9HTC3_9MICO</name>
<evidence type="ECO:0000259" key="2">
    <source>
        <dbReference type="Pfam" id="PF26450"/>
    </source>
</evidence>
<evidence type="ECO:0000256" key="1">
    <source>
        <dbReference type="SAM" id="MobiDB-lite"/>
    </source>
</evidence>
<evidence type="ECO:0000313" key="3">
    <source>
        <dbReference type="EMBL" id="SDL15974.1"/>
    </source>
</evidence>
<evidence type="ECO:0000313" key="4">
    <source>
        <dbReference type="Proteomes" id="UP000198701"/>
    </source>
</evidence>
<dbReference type="InterPro" id="IPR058442">
    <property type="entry name" value="DUF8129"/>
</dbReference>
<feature type="region of interest" description="Disordered" evidence="1">
    <location>
        <begin position="71"/>
        <end position="121"/>
    </location>
</feature>
<dbReference type="AlphaFoldDB" id="A0A1G9HTC3"/>
<accession>A0A1G9HTC3</accession>
<dbReference type="Proteomes" id="UP000198701">
    <property type="component" value="Unassembled WGS sequence"/>
</dbReference>
<sequence>MNSLAPDPARPSVDHSDLPLPDFDHVLIGHLPSRIASLDEASVAQLIAYEQQHGHRLPVLRVLENRVEALHQGAPPSDSELASGMPESAIGPNRGSKVSPATAGPPIDPAVNSILTNPTQR</sequence>
<reference evidence="3 4" key="1">
    <citation type="submission" date="2016-10" db="EMBL/GenBank/DDBJ databases">
        <authorList>
            <person name="de Groot N.N."/>
        </authorList>
    </citation>
    <scope>NUCLEOTIDE SEQUENCE [LARGE SCALE GENOMIC DNA]</scope>
    <source>
        <strain evidence="3 4">CGMCC 1.5382</strain>
    </source>
</reference>
<gene>
    <name evidence="3" type="ORF">SAMN05216282_1376</name>
</gene>
<organism evidence="3 4">
    <name type="scientific">Cryobacterium psychrotolerans</name>
    <dbReference type="NCBI Taxonomy" id="386301"/>
    <lineage>
        <taxon>Bacteria</taxon>
        <taxon>Bacillati</taxon>
        <taxon>Actinomycetota</taxon>
        <taxon>Actinomycetes</taxon>
        <taxon>Micrococcales</taxon>
        <taxon>Microbacteriaceae</taxon>
        <taxon>Cryobacterium</taxon>
    </lineage>
</organism>
<dbReference type="EMBL" id="FNFU01000037">
    <property type="protein sequence ID" value="SDL15974.1"/>
    <property type="molecule type" value="Genomic_DNA"/>
</dbReference>
<feature type="domain" description="DUF8129" evidence="2">
    <location>
        <begin position="15"/>
        <end position="71"/>
    </location>
</feature>
<proteinExistence type="predicted"/>
<dbReference type="Pfam" id="PF26450">
    <property type="entry name" value="DUF8129"/>
    <property type="match status" value="1"/>
</dbReference>
<protein>
    <recommendedName>
        <fullName evidence="2">DUF8129 domain-containing protein</fullName>
    </recommendedName>
</protein>